<dbReference type="SUPFAM" id="SSF53335">
    <property type="entry name" value="S-adenosyl-L-methionine-dependent methyltransferases"/>
    <property type="match status" value="1"/>
</dbReference>
<accession>A0AA41Q581</accession>
<dbReference type="PANTHER" id="PTHR43591">
    <property type="entry name" value="METHYLTRANSFERASE"/>
    <property type="match status" value="1"/>
</dbReference>
<protein>
    <submittedName>
        <fullName evidence="2">Class I SAM-dependent methyltransferase</fullName>
    </submittedName>
</protein>
<keyword evidence="3" id="KW-1185">Reference proteome</keyword>
<reference evidence="2" key="1">
    <citation type="submission" date="2022-01" db="EMBL/GenBank/DDBJ databases">
        <title>Genome-Based Taxonomic Classification of the Phylum Actinobacteria.</title>
        <authorList>
            <person name="Gao Y."/>
        </authorList>
    </citation>
    <scope>NUCLEOTIDE SEQUENCE</scope>
    <source>
        <strain evidence="2">KLBMP 8922</strain>
    </source>
</reference>
<evidence type="ECO:0000259" key="1">
    <source>
        <dbReference type="Pfam" id="PF08241"/>
    </source>
</evidence>
<keyword evidence="2" id="KW-0489">Methyltransferase</keyword>
<name>A0AA41Q581_9ACTN</name>
<dbReference type="InterPro" id="IPR013216">
    <property type="entry name" value="Methyltransf_11"/>
</dbReference>
<feature type="domain" description="Methyltransferase type 11" evidence="1">
    <location>
        <begin position="37"/>
        <end position="114"/>
    </location>
</feature>
<sequence>MPVYDRIGAGYNTVRHPDPRLGAVIGAALAGARTVVNIGAGTGAYEPEWAEVTAVDPSDVMLAAHPGARKVRAFAEELPFEDGQFDAAMAVMTIHHWTDFRRGLAEMRRVSRRQVLFLWDPGHDEQLWIVRDYLPELRALDLARCPALDDAAEALGAHTRTAFPIPHDFTDGSQYAYWRRPHAYLDSRVRLASSPFAQTPWETVRPAVARLADDLATGAWQRRYADLLDRESVDYGFRLLTAGEPPA</sequence>
<proteinExistence type="predicted"/>
<dbReference type="Proteomes" id="UP001165378">
    <property type="component" value="Unassembled WGS sequence"/>
</dbReference>
<dbReference type="Gene3D" id="3.40.50.150">
    <property type="entry name" value="Vaccinia Virus protein VP39"/>
    <property type="match status" value="1"/>
</dbReference>
<dbReference type="InterPro" id="IPR029063">
    <property type="entry name" value="SAM-dependent_MTases_sf"/>
</dbReference>
<dbReference type="Pfam" id="PF08241">
    <property type="entry name" value="Methyltransf_11"/>
    <property type="match status" value="1"/>
</dbReference>
<dbReference type="GO" id="GO:0032259">
    <property type="term" value="P:methylation"/>
    <property type="evidence" value="ECO:0007669"/>
    <property type="project" value="UniProtKB-KW"/>
</dbReference>
<dbReference type="CDD" id="cd02440">
    <property type="entry name" value="AdoMet_MTases"/>
    <property type="match status" value="1"/>
</dbReference>
<dbReference type="PANTHER" id="PTHR43591:SF24">
    <property type="entry name" value="2-METHOXY-6-POLYPRENYL-1,4-BENZOQUINOL METHYLASE, MITOCHONDRIAL"/>
    <property type="match status" value="1"/>
</dbReference>
<keyword evidence="2" id="KW-0808">Transferase</keyword>
<gene>
    <name evidence="2" type="ORF">LZ495_31775</name>
</gene>
<dbReference type="GO" id="GO:0008757">
    <property type="term" value="F:S-adenosylmethionine-dependent methyltransferase activity"/>
    <property type="evidence" value="ECO:0007669"/>
    <property type="project" value="InterPro"/>
</dbReference>
<evidence type="ECO:0000313" key="3">
    <source>
        <dbReference type="Proteomes" id="UP001165378"/>
    </source>
</evidence>
<dbReference type="RefSeq" id="WP_235056419.1">
    <property type="nucleotide sequence ID" value="NZ_JAKFHA010000026.1"/>
</dbReference>
<dbReference type="AlphaFoldDB" id="A0AA41Q581"/>
<evidence type="ECO:0000313" key="2">
    <source>
        <dbReference type="EMBL" id="MCF2531773.1"/>
    </source>
</evidence>
<organism evidence="2 3">
    <name type="scientific">Yinghuangia soli</name>
    <dbReference type="NCBI Taxonomy" id="2908204"/>
    <lineage>
        <taxon>Bacteria</taxon>
        <taxon>Bacillati</taxon>
        <taxon>Actinomycetota</taxon>
        <taxon>Actinomycetes</taxon>
        <taxon>Kitasatosporales</taxon>
        <taxon>Streptomycetaceae</taxon>
        <taxon>Yinghuangia</taxon>
    </lineage>
</organism>
<comment type="caution">
    <text evidence="2">The sequence shown here is derived from an EMBL/GenBank/DDBJ whole genome shotgun (WGS) entry which is preliminary data.</text>
</comment>
<dbReference type="EMBL" id="JAKFHA010000026">
    <property type="protein sequence ID" value="MCF2531773.1"/>
    <property type="molecule type" value="Genomic_DNA"/>
</dbReference>